<dbReference type="InterPro" id="IPR026634">
    <property type="entry name" value="TPST-like"/>
</dbReference>
<dbReference type="Proteomes" id="UP000248798">
    <property type="component" value="Unassembled WGS sequence"/>
</dbReference>
<dbReference type="InterPro" id="IPR027417">
    <property type="entry name" value="P-loop_NTPase"/>
</dbReference>
<evidence type="ECO:0000313" key="3">
    <source>
        <dbReference type="EMBL" id="RAM01655.1"/>
    </source>
</evidence>
<dbReference type="EMBL" id="QLNI01000024">
    <property type="protein sequence ID" value="RAM01655.1"/>
    <property type="molecule type" value="Genomic_DNA"/>
</dbReference>
<dbReference type="Proteomes" id="UP000293902">
    <property type="component" value="Chromosome"/>
</dbReference>
<evidence type="ECO:0000313" key="5">
    <source>
        <dbReference type="Proteomes" id="UP000293902"/>
    </source>
</evidence>
<keyword evidence="1" id="KW-0808">Transferase</keyword>
<dbReference type="OrthoDB" id="5432096at2"/>
<reference evidence="2 5" key="2">
    <citation type="submission" date="2019-02" db="EMBL/GenBank/DDBJ databases">
        <title>Complete genome sequence of Desulfobacter hydrogenophilus AcRS1.</title>
        <authorList>
            <person name="Marietou A."/>
            <person name="Lund M.B."/>
            <person name="Marshall I.P.G."/>
            <person name="Schreiber L."/>
            <person name="Jorgensen B."/>
        </authorList>
    </citation>
    <scope>NUCLEOTIDE SEQUENCE [LARGE SCALE GENOMIC DNA]</scope>
    <source>
        <strain evidence="2 5">AcRS1</strain>
    </source>
</reference>
<keyword evidence="5" id="KW-1185">Reference proteome</keyword>
<dbReference type="PANTHER" id="PTHR12788">
    <property type="entry name" value="PROTEIN-TYROSINE SULFOTRANSFERASE 2"/>
    <property type="match status" value="1"/>
</dbReference>
<reference evidence="3 4" key="1">
    <citation type="submission" date="2018-06" db="EMBL/GenBank/DDBJ databases">
        <title>Complete Genome Sequence of Desulfobacter hydrogenophilus (DSM3380).</title>
        <authorList>
            <person name="Marietou A."/>
            <person name="Schreiber L."/>
            <person name="Marshall I."/>
            <person name="Jorgensen B."/>
        </authorList>
    </citation>
    <scope>NUCLEOTIDE SEQUENCE [LARGE SCALE GENOMIC DNA]</scope>
    <source>
        <strain evidence="3 4">DSM 3380</strain>
    </source>
</reference>
<evidence type="ECO:0000313" key="2">
    <source>
        <dbReference type="EMBL" id="QBH14094.1"/>
    </source>
</evidence>
<dbReference type="Pfam" id="PF13469">
    <property type="entry name" value="Sulfotransfer_3"/>
    <property type="match status" value="1"/>
</dbReference>
<dbReference type="Gene3D" id="3.40.50.300">
    <property type="entry name" value="P-loop containing nucleotide triphosphate hydrolases"/>
    <property type="match status" value="1"/>
</dbReference>
<dbReference type="SUPFAM" id="SSF52540">
    <property type="entry name" value="P-loop containing nucleoside triphosphate hydrolases"/>
    <property type="match status" value="1"/>
</dbReference>
<dbReference type="AlphaFoldDB" id="A0A328FF30"/>
<sequence length="289" mass="34307">MSKIDRPVFVFCLHRSGSTYLKNILDASDELKMLEDEVHFEHPHFFNTFKKYYQKYCNNKPANVDRFLTIISENKIRGAFWDYYKKKYGSFHSCKKHLPNQNKITVWDAFNSILIQVIEDSGKKRVGIKYPAHHTFFHNLKKVYPDAKNIFLVRDPRAIIASKLISPSNNRLKNKGKFKYEVMRLVTVLYFIIEFRSFAKAVTVHKKDICVIRYENLVISRNRTLKKLCDFAEINLRIDMCSATGKDSGYGITSDPMSRLNRWVTVLRRYEKILIEYFTKNYRNTMDYE</sequence>
<dbReference type="PANTHER" id="PTHR12788:SF10">
    <property type="entry name" value="PROTEIN-TYROSINE SULFOTRANSFERASE"/>
    <property type="match status" value="1"/>
</dbReference>
<protein>
    <submittedName>
        <fullName evidence="2">Sulfotransferase</fullName>
    </submittedName>
</protein>
<organism evidence="3 4">
    <name type="scientific">Desulfobacter hydrogenophilus</name>
    <dbReference type="NCBI Taxonomy" id="2291"/>
    <lineage>
        <taxon>Bacteria</taxon>
        <taxon>Pseudomonadati</taxon>
        <taxon>Thermodesulfobacteriota</taxon>
        <taxon>Desulfobacteria</taxon>
        <taxon>Desulfobacterales</taxon>
        <taxon>Desulfobacteraceae</taxon>
        <taxon>Desulfobacter</taxon>
    </lineage>
</organism>
<evidence type="ECO:0000313" key="4">
    <source>
        <dbReference type="Proteomes" id="UP000248798"/>
    </source>
</evidence>
<dbReference type="EMBL" id="CP036313">
    <property type="protein sequence ID" value="QBH14094.1"/>
    <property type="molecule type" value="Genomic_DNA"/>
</dbReference>
<proteinExistence type="predicted"/>
<accession>A0A328FF30</accession>
<gene>
    <name evidence="3" type="ORF">DO021_12825</name>
    <name evidence="2" type="ORF">EYB58_14890</name>
</gene>
<dbReference type="GO" id="GO:0008476">
    <property type="term" value="F:protein-tyrosine sulfotransferase activity"/>
    <property type="evidence" value="ECO:0007669"/>
    <property type="project" value="InterPro"/>
</dbReference>
<evidence type="ECO:0000256" key="1">
    <source>
        <dbReference type="ARBA" id="ARBA00022679"/>
    </source>
</evidence>
<name>A0A328FF30_9BACT</name>
<dbReference type="RefSeq" id="WP_111957282.1">
    <property type="nucleotide sequence ID" value="NZ_CP036313.1"/>
</dbReference>